<feature type="region of interest" description="Disordered" evidence="6">
    <location>
        <begin position="1"/>
        <end position="22"/>
    </location>
</feature>
<keyword evidence="8" id="KW-0540">Nuclease</keyword>
<dbReference type="GO" id="GO:0008408">
    <property type="term" value="F:3'-5' exonuclease activity"/>
    <property type="evidence" value="ECO:0007669"/>
    <property type="project" value="InterPro"/>
</dbReference>
<dbReference type="PANTHER" id="PTHR10133">
    <property type="entry name" value="DNA POLYMERASE I"/>
    <property type="match status" value="1"/>
</dbReference>
<dbReference type="GO" id="GO:0006261">
    <property type="term" value="P:DNA-templated DNA replication"/>
    <property type="evidence" value="ECO:0007669"/>
    <property type="project" value="InterPro"/>
</dbReference>
<dbReference type="Pfam" id="PF01612">
    <property type="entry name" value="DNA_pol_A_exo1"/>
    <property type="match status" value="1"/>
</dbReference>
<comment type="similarity">
    <text evidence="1">Belongs to the DNA polymerase type-A family.</text>
</comment>
<dbReference type="PRINTS" id="PR00868">
    <property type="entry name" value="DNAPOLI"/>
</dbReference>
<gene>
    <name evidence="8" type="ORF">SAMN05446037_100644</name>
</gene>
<dbReference type="Proteomes" id="UP000198304">
    <property type="component" value="Unassembled WGS sequence"/>
</dbReference>
<reference evidence="8 9" key="1">
    <citation type="submission" date="2017-06" db="EMBL/GenBank/DDBJ databases">
        <authorList>
            <person name="Kim H.J."/>
            <person name="Triplett B.A."/>
        </authorList>
    </citation>
    <scope>NUCLEOTIDE SEQUENCE [LARGE SCALE GENOMIC DNA]</scope>
    <source>
        <strain evidence="8 9">SCA</strain>
    </source>
</reference>
<comment type="catalytic activity">
    <reaction evidence="5">
        <text>DNA(n) + a 2'-deoxyribonucleoside 5'-triphosphate = DNA(n+1) + diphosphate</text>
        <dbReference type="Rhea" id="RHEA:22508"/>
        <dbReference type="Rhea" id="RHEA-COMP:17339"/>
        <dbReference type="Rhea" id="RHEA-COMP:17340"/>
        <dbReference type="ChEBI" id="CHEBI:33019"/>
        <dbReference type="ChEBI" id="CHEBI:61560"/>
        <dbReference type="ChEBI" id="CHEBI:173112"/>
        <dbReference type="EC" id="2.7.7.7"/>
    </reaction>
</comment>
<sequence length="804" mass="91877">MDDVKDILESKPKKARKKPVKKGPTKKELQIMELANNTVLPDHYITVWTESDLDELCEWLSKLSKLGKVAIDTETMGLDWWKDEIVGISFYAPHRGYYIPLKHKDHVEEGAGEVGVDYVKCLDKTLVASRLKPLLERYSLKTIWHNYCFDWCALKKWLGIVMPPAYFDTIEGQSLLDENEDKQLKPLAEKYLRVPADTYSKIFGSRTTFDTVPILLNPATRTGNLSAYYATKDTELTYKLAEFQEKHLNMPHLSKIKSLMFNISMPFLDIVKEATYDGVRTDVEYLVGEVSPKLHAGLDELEAKIKAVIGDINLNSPAQLAPVFYDKLQLPKMNKKKPNSTDKKTMAKLMTGLRIFTADLEGTLKRIEAGEQSDEIYYAKLFKDNLPYFLKPDMYDKAREYFKMCLDLLQNITTYRKQSKLTSAFADSLPTKLDDDRIHPNFKPSHAVTWRMSCANPNFQNLPSKDGGMIRRAFIADEGRLLASIDASQQELRWLAHLSKDPVLLDAFATGKDIHSITATSIYNRLHPEKQVTYEDFQAYRGLIDKFTDADGGVDSSKITNADIATLYDEKLIVEPTEEAFVEAVDFGKYLDFIRSAKAKATNFSVVYGTTQMGLADNLLVTAEAAEGYINAFYDTYKGVARWMTVERKKILKTKFAESYGGKKRRLYPEIGLWERDKSYRHWDKKLQRGELGSHWALDSAYRQGINSLIQTPSAYQIKKASIDMQPLLKELDCKIILWVHDEQILDVPENIGMDNLRRIADVLCNTIQLDCGMKSDIEVGRRWSQKMSDDEVDSLREGDFSEC</sequence>
<proteinExistence type="inferred from homology"/>
<accession>A0A239CMU0</accession>
<dbReference type="InterPro" id="IPR043502">
    <property type="entry name" value="DNA/RNA_pol_sf"/>
</dbReference>
<dbReference type="EMBL" id="FZOJ01000006">
    <property type="protein sequence ID" value="SNS21182.1"/>
    <property type="molecule type" value="Genomic_DNA"/>
</dbReference>
<dbReference type="GO" id="GO:0006302">
    <property type="term" value="P:double-strand break repair"/>
    <property type="evidence" value="ECO:0007669"/>
    <property type="project" value="TreeGrafter"/>
</dbReference>
<protein>
    <recommendedName>
        <fullName evidence="3">DNA polymerase I</fullName>
        <ecNumber evidence="2">2.7.7.7</ecNumber>
    </recommendedName>
</protein>
<dbReference type="SUPFAM" id="SSF56672">
    <property type="entry name" value="DNA/RNA polymerases"/>
    <property type="match status" value="1"/>
</dbReference>
<name>A0A239CMU0_9FIRM</name>
<keyword evidence="9" id="KW-1185">Reference proteome</keyword>
<dbReference type="GO" id="GO:0003887">
    <property type="term" value="F:DNA-directed DNA polymerase activity"/>
    <property type="evidence" value="ECO:0007669"/>
    <property type="project" value="UniProtKB-EC"/>
</dbReference>
<dbReference type="InterPro" id="IPR002298">
    <property type="entry name" value="DNA_polymerase_A"/>
</dbReference>
<keyword evidence="4" id="KW-0235">DNA replication</keyword>
<evidence type="ECO:0000313" key="8">
    <source>
        <dbReference type="EMBL" id="SNS21182.1"/>
    </source>
</evidence>
<dbReference type="InterPro" id="IPR001098">
    <property type="entry name" value="DNA-dir_DNA_pol_A_palm_dom"/>
</dbReference>
<feature type="domain" description="DNA-directed DNA polymerase family A palm" evidence="7">
    <location>
        <begin position="467"/>
        <end position="752"/>
    </location>
</feature>
<dbReference type="Gene3D" id="1.20.1060.10">
    <property type="entry name" value="Taq DNA Polymerase, Chain T, domain 4"/>
    <property type="match status" value="1"/>
</dbReference>
<evidence type="ECO:0000256" key="4">
    <source>
        <dbReference type="ARBA" id="ARBA00022705"/>
    </source>
</evidence>
<dbReference type="PANTHER" id="PTHR10133:SF27">
    <property type="entry name" value="DNA POLYMERASE NU"/>
    <property type="match status" value="1"/>
</dbReference>
<keyword evidence="8" id="KW-0269">Exonuclease</keyword>
<dbReference type="SMART" id="SM00482">
    <property type="entry name" value="POLAc"/>
    <property type="match status" value="1"/>
</dbReference>
<evidence type="ECO:0000256" key="2">
    <source>
        <dbReference type="ARBA" id="ARBA00012417"/>
    </source>
</evidence>
<dbReference type="Pfam" id="PF00476">
    <property type="entry name" value="DNA_pol_A"/>
    <property type="match status" value="2"/>
</dbReference>
<dbReference type="AlphaFoldDB" id="A0A239CMU0"/>
<feature type="compositionally biased region" description="Basic and acidic residues" evidence="6">
    <location>
        <begin position="1"/>
        <end position="12"/>
    </location>
</feature>
<dbReference type="InterPro" id="IPR002562">
    <property type="entry name" value="3'-5'_exonuclease_dom"/>
</dbReference>
<dbReference type="OrthoDB" id="4053at2"/>
<dbReference type="InterPro" id="IPR036397">
    <property type="entry name" value="RNaseH_sf"/>
</dbReference>
<evidence type="ECO:0000256" key="1">
    <source>
        <dbReference type="ARBA" id="ARBA00007705"/>
    </source>
</evidence>
<keyword evidence="8" id="KW-0378">Hydrolase</keyword>
<feature type="compositionally biased region" description="Basic residues" evidence="6">
    <location>
        <begin position="13"/>
        <end position="22"/>
    </location>
</feature>
<dbReference type="Gene3D" id="1.10.150.20">
    <property type="entry name" value="5' to 3' exonuclease, C-terminal subdomain"/>
    <property type="match status" value="1"/>
</dbReference>
<evidence type="ECO:0000313" key="9">
    <source>
        <dbReference type="Proteomes" id="UP000198304"/>
    </source>
</evidence>
<dbReference type="InterPro" id="IPR012337">
    <property type="entry name" value="RNaseH-like_sf"/>
</dbReference>
<evidence type="ECO:0000256" key="6">
    <source>
        <dbReference type="SAM" id="MobiDB-lite"/>
    </source>
</evidence>
<organism evidence="8 9">
    <name type="scientific">Anaerovirgula multivorans</name>
    <dbReference type="NCBI Taxonomy" id="312168"/>
    <lineage>
        <taxon>Bacteria</taxon>
        <taxon>Bacillati</taxon>
        <taxon>Bacillota</taxon>
        <taxon>Clostridia</taxon>
        <taxon>Peptostreptococcales</taxon>
        <taxon>Natronincolaceae</taxon>
        <taxon>Anaerovirgula</taxon>
    </lineage>
</organism>
<evidence type="ECO:0000256" key="3">
    <source>
        <dbReference type="ARBA" id="ARBA00020311"/>
    </source>
</evidence>
<dbReference type="Gene3D" id="3.30.420.10">
    <property type="entry name" value="Ribonuclease H-like superfamily/Ribonuclease H"/>
    <property type="match status" value="1"/>
</dbReference>
<dbReference type="SUPFAM" id="SSF53098">
    <property type="entry name" value="Ribonuclease H-like"/>
    <property type="match status" value="1"/>
</dbReference>
<evidence type="ECO:0000256" key="5">
    <source>
        <dbReference type="ARBA" id="ARBA00049244"/>
    </source>
</evidence>
<dbReference type="GO" id="GO:0003677">
    <property type="term" value="F:DNA binding"/>
    <property type="evidence" value="ECO:0007669"/>
    <property type="project" value="InterPro"/>
</dbReference>
<dbReference type="EC" id="2.7.7.7" evidence="2"/>
<evidence type="ECO:0000259" key="7">
    <source>
        <dbReference type="SMART" id="SM00482"/>
    </source>
</evidence>
<dbReference type="Gene3D" id="3.30.70.370">
    <property type="match status" value="1"/>
</dbReference>